<proteinExistence type="predicted"/>
<feature type="transmembrane region" description="Helical" evidence="6">
    <location>
        <begin position="120"/>
        <end position="141"/>
    </location>
</feature>
<dbReference type="Pfam" id="PF07114">
    <property type="entry name" value="TMEM126"/>
    <property type="match status" value="1"/>
</dbReference>
<evidence type="ECO:0000256" key="4">
    <source>
        <dbReference type="ARBA" id="ARBA00023128"/>
    </source>
</evidence>
<sequence length="216" mass="24423">MALMRSSEIPKDAVLLNENEASNYIWEIVYDWKNLSDVWALRHGSTILGVINAVSGVVLNRHYRVKLKLGTYGHLATVIPVSVMPAILTMLFHRHLISTDLLLMKNEHCPICYEVRSAAIQLALGITYPMLLAPTGALMLANRYNTYRVPHLQQGPKVMFKFVQKLTKPLTGTLTTLSLIQVAASSIITYFEFKNNIVFRNKLVDLERKVLSERGQ</sequence>
<evidence type="ECO:0000256" key="6">
    <source>
        <dbReference type="SAM" id="Phobius"/>
    </source>
</evidence>
<protein>
    <recommendedName>
        <fullName evidence="9">Transmembrane protein 126A</fullName>
    </recommendedName>
</protein>
<keyword evidence="4" id="KW-0496">Mitochondrion</keyword>
<comment type="subcellular location">
    <subcellularLocation>
        <location evidence="1">Mitochondrion membrane</location>
        <topology evidence="1">Multi-pass membrane protein</topology>
    </subcellularLocation>
</comment>
<evidence type="ECO:0000313" key="7">
    <source>
        <dbReference type="EMBL" id="CAF4846303.1"/>
    </source>
</evidence>
<feature type="transmembrane region" description="Helical" evidence="6">
    <location>
        <begin position="71"/>
        <end position="92"/>
    </location>
</feature>
<evidence type="ECO:0000313" key="8">
    <source>
        <dbReference type="Proteomes" id="UP000663880"/>
    </source>
</evidence>
<dbReference type="OrthoDB" id="6234762at2759"/>
<name>A0A821RYX4_9NEOP</name>
<dbReference type="Proteomes" id="UP000663880">
    <property type="component" value="Unassembled WGS sequence"/>
</dbReference>
<keyword evidence="2 6" id="KW-0812">Transmembrane</keyword>
<reference evidence="7" key="1">
    <citation type="submission" date="2021-02" db="EMBL/GenBank/DDBJ databases">
        <authorList>
            <person name="Steward A R."/>
        </authorList>
    </citation>
    <scope>NUCLEOTIDE SEQUENCE</scope>
</reference>
<accession>A0A821RYX4</accession>
<keyword evidence="3 6" id="KW-1133">Transmembrane helix</keyword>
<evidence type="ECO:0008006" key="9">
    <source>
        <dbReference type="Google" id="ProtNLM"/>
    </source>
</evidence>
<comment type="caution">
    <text evidence="7">The sequence shown here is derived from an EMBL/GenBank/DDBJ whole genome shotgun (WGS) entry which is preliminary data.</text>
</comment>
<keyword evidence="8" id="KW-1185">Reference proteome</keyword>
<dbReference type="GO" id="GO:0031966">
    <property type="term" value="C:mitochondrial membrane"/>
    <property type="evidence" value="ECO:0007669"/>
    <property type="project" value="UniProtKB-SubCell"/>
</dbReference>
<evidence type="ECO:0000256" key="2">
    <source>
        <dbReference type="ARBA" id="ARBA00022692"/>
    </source>
</evidence>
<feature type="transmembrane region" description="Helical" evidence="6">
    <location>
        <begin position="39"/>
        <end position="59"/>
    </location>
</feature>
<gene>
    <name evidence="7" type="ORF">PMACD_LOCUS6657</name>
</gene>
<evidence type="ECO:0000256" key="1">
    <source>
        <dbReference type="ARBA" id="ARBA00004225"/>
    </source>
</evidence>
<dbReference type="AlphaFoldDB" id="A0A821RYX4"/>
<dbReference type="PANTHER" id="PTHR16296">
    <property type="entry name" value="UNCHARACTERIZED HYPOTHALAMUS PROTEIN HT007"/>
    <property type="match status" value="1"/>
</dbReference>
<dbReference type="EMBL" id="CAJOBZ010000015">
    <property type="protein sequence ID" value="CAF4846303.1"/>
    <property type="molecule type" value="Genomic_DNA"/>
</dbReference>
<organism evidence="7 8">
    <name type="scientific">Pieris macdunnoughi</name>
    <dbReference type="NCBI Taxonomy" id="345717"/>
    <lineage>
        <taxon>Eukaryota</taxon>
        <taxon>Metazoa</taxon>
        <taxon>Ecdysozoa</taxon>
        <taxon>Arthropoda</taxon>
        <taxon>Hexapoda</taxon>
        <taxon>Insecta</taxon>
        <taxon>Pterygota</taxon>
        <taxon>Neoptera</taxon>
        <taxon>Endopterygota</taxon>
        <taxon>Lepidoptera</taxon>
        <taxon>Glossata</taxon>
        <taxon>Ditrysia</taxon>
        <taxon>Papilionoidea</taxon>
        <taxon>Pieridae</taxon>
        <taxon>Pierinae</taxon>
        <taxon>Pieris</taxon>
    </lineage>
</organism>
<keyword evidence="5 6" id="KW-0472">Membrane</keyword>
<evidence type="ECO:0000256" key="5">
    <source>
        <dbReference type="ARBA" id="ARBA00023136"/>
    </source>
</evidence>
<dbReference type="PANTHER" id="PTHR16296:SF2">
    <property type="entry name" value="TRANSMEMBRANE PROTEIN 126A"/>
    <property type="match status" value="1"/>
</dbReference>
<dbReference type="InterPro" id="IPR009801">
    <property type="entry name" value="TMEM126"/>
</dbReference>
<dbReference type="GO" id="GO:0032981">
    <property type="term" value="P:mitochondrial respiratory chain complex I assembly"/>
    <property type="evidence" value="ECO:0007669"/>
    <property type="project" value="TreeGrafter"/>
</dbReference>
<evidence type="ECO:0000256" key="3">
    <source>
        <dbReference type="ARBA" id="ARBA00022989"/>
    </source>
</evidence>